<dbReference type="InterPro" id="IPR026881">
    <property type="entry name" value="WYL_dom"/>
</dbReference>
<evidence type="ECO:0000313" key="3">
    <source>
        <dbReference type="Proteomes" id="UP000658514"/>
    </source>
</evidence>
<dbReference type="RefSeq" id="WP_190551813.1">
    <property type="nucleotide sequence ID" value="NZ_CAWPNO010000005.1"/>
</dbReference>
<gene>
    <name evidence="2" type="ORF">H6G24_35350</name>
</gene>
<accession>A0ABR8ALI3</accession>
<protein>
    <submittedName>
        <fullName evidence="2">TIGR03985 family CRISPR-associated protein</fullName>
    </submittedName>
</protein>
<organism evidence="2 3">
    <name type="scientific">Calothrix parietina FACHB-288</name>
    <dbReference type="NCBI Taxonomy" id="2692896"/>
    <lineage>
        <taxon>Bacteria</taxon>
        <taxon>Bacillati</taxon>
        <taxon>Cyanobacteriota</taxon>
        <taxon>Cyanophyceae</taxon>
        <taxon>Nostocales</taxon>
        <taxon>Calotrichaceae</taxon>
        <taxon>Calothrix</taxon>
    </lineage>
</organism>
<dbReference type="EMBL" id="JACJQH010000102">
    <property type="protein sequence ID" value="MBD2200664.1"/>
    <property type="molecule type" value="Genomic_DNA"/>
</dbReference>
<comment type="caution">
    <text evidence="2">The sequence shown here is derived from an EMBL/GenBank/DDBJ whole genome shotgun (WGS) entry which is preliminary data.</text>
</comment>
<evidence type="ECO:0000259" key="1">
    <source>
        <dbReference type="Pfam" id="PF13280"/>
    </source>
</evidence>
<feature type="domain" description="WYL" evidence="1">
    <location>
        <begin position="266"/>
        <end position="320"/>
    </location>
</feature>
<keyword evidence="3" id="KW-1185">Reference proteome</keyword>
<dbReference type="Proteomes" id="UP000658514">
    <property type="component" value="Unassembled WGS sequence"/>
</dbReference>
<evidence type="ECO:0000313" key="2">
    <source>
        <dbReference type="EMBL" id="MBD2200664.1"/>
    </source>
</evidence>
<name>A0ABR8ALI3_9CYAN</name>
<proteinExistence type="predicted"/>
<sequence>MPKTTVNTLFKKAPDCKLLQKLANGSLDQSQNLTRAIRLWALLRWLYSENGYISLADTFTYIDWRKAFFTETHKDEKQADILKHQDSNCACSKTTKQWLLELEVPTDEWQNSLQAQIPIADSELEKLLEERLFGQVRKSLQSDFDLLVSRNYLQRINQNTGRSKYYRRVEKLPNFKETEKTPLTQANLSRKKQAYLAGTLGLFSFLDPNLPVLAEEFSEQEIEEDNHRIFLYVDYVVPESSSTQDAVDEIQNQLQEIWDGGQIMPLLLTYYSAHQNQIKECVIYPVCIYFMERAKYLCAYGTTPKGDINWYKYRLDRILSQHIEMLDWKDVRVPQILREINDNNQLPTPKTINTKLKEAWGCDFYKEKSLMILRFEEDFHQCYIDGISIHDTFTKITYESTFELIQKYVIDKKHQAEILNIVKSRPCTDAYYRVNYRTTDYYVIRWLRALGSKVEVLLPWELRQEMTCEIQKVLNLYGHIC</sequence>
<reference evidence="2 3" key="1">
    <citation type="journal article" date="2020" name="ISME J.">
        <title>Comparative genomics reveals insights into cyanobacterial evolution and habitat adaptation.</title>
        <authorList>
            <person name="Chen M.Y."/>
            <person name="Teng W.K."/>
            <person name="Zhao L."/>
            <person name="Hu C.X."/>
            <person name="Zhou Y.K."/>
            <person name="Han B.P."/>
            <person name="Song L.R."/>
            <person name="Shu W.S."/>
        </authorList>
    </citation>
    <scope>NUCLEOTIDE SEQUENCE [LARGE SCALE GENOMIC DNA]</scope>
    <source>
        <strain evidence="2 3">FACHB-288</strain>
    </source>
</reference>
<dbReference type="NCBIfam" id="TIGR03985">
    <property type="entry name" value="TIGR03985 family CRISPR-associated protein"/>
    <property type="match status" value="1"/>
</dbReference>
<dbReference type="InterPro" id="IPR023816">
    <property type="entry name" value="CRISPR-assoc_CYA0889"/>
</dbReference>
<dbReference type="Pfam" id="PF13280">
    <property type="entry name" value="WYL"/>
    <property type="match status" value="1"/>
</dbReference>